<proteinExistence type="inferred from homology"/>
<feature type="transmembrane region" description="Helical" evidence="7">
    <location>
        <begin position="356"/>
        <end position="377"/>
    </location>
</feature>
<feature type="compositionally biased region" description="Polar residues" evidence="6">
    <location>
        <begin position="598"/>
        <end position="611"/>
    </location>
</feature>
<dbReference type="OrthoDB" id="10021397at2759"/>
<dbReference type="GO" id="GO:0022857">
    <property type="term" value="F:transmembrane transporter activity"/>
    <property type="evidence" value="ECO:0007669"/>
    <property type="project" value="InterPro"/>
</dbReference>
<evidence type="ECO:0000313" key="10">
    <source>
        <dbReference type="Proteomes" id="UP000185904"/>
    </source>
</evidence>
<feature type="transmembrane region" description="Helical" evidence="7">
    <location>
        <begin position="91"/>
        <end position="117"/>
    </location>
</feature>
<feature type="transmembrane region" description="Helical" evidence="7">
    <location>
        <begin position="158"/>
        <end position="178"/>
    </location>
</feature>
<evidence type="ECO:0000256" key="2">
    <source>
        <dbReference type="ARBA" id="ARBA00007520"/>
    </source>
</evidence>
<dbReference type="InterPro" id="IPR020846">
    <property type="entry name" value="MFS_dom"/>
</dbReference>
<dbReference type="Proteomes" id="UP000185904">
    <property type="component" value="Unassembled WGS sequence"/>
</dbReference>
<feature type="transmembrane region" description="Helical" evidence="7">
    <location>
        <begin position="482"/>
        <end position="508"/>
    </location>
</feature>
<dbReference type="SUPFAM" id="SSF103473">
    <property type="entry name" value="MFS general substrate transporter"/>
    <property type="match status" value="1"/>
</dbReference>
<dbReference type="EMBL" id="LVCJ01000046">
    <property type="protein sequence ID" value="OAL33741.1"/>
    <property type="molecule type" value="Genomic_DNA"/>
</dbReference>
<feature type="transmembrane region" description="Helical" evidence="7">
    <location>
        <begin position="184"/>
        <end position="208"/>
    </location>
</feature>
<dbReference type="Pfam" id="PF07690">
    <property type="entry name" value="MFS_1"/>
    <property type="match status" value="1"/>
</dbReference>
<reference evidence="9 10" key="1">
    <citation type="submission" date="2016-03" db="EMBL/GenBank/DDBJ databases">
        <title>The draft genome sequence of Fonsecaea nubica causative agent of cutaneous subcutaneous infection in human host.</title>
        <authorList>
            <person name="Costa F."/>
            <person name="Sybren D.H."/>
            <person name="Raittz R.T."/>
            <person name="Weiss V.A."/>
            <person name="Leao A.C."/>
            <person name="Gomes R."/>
            <person name="De Souza E.M."/>
            <person name="Pedrosa F.O."/>
            <person name="Steffens M.B."/>
            <person name="Bombassaro A."/>
            <person name="Tadra-Sfeir M.Z."/>
            <person name="Moreno L.F."/>
            <person name="Najafzadeh M.J."/>
            <person name="Felipe M.S."/>
            <person name="Teixeira M."/>
            <person name="Sun J."/>
            <person name="Xi L."/>
            <person name="Castro M.A."/>
            <person name="Vicente V.A."/>
        </authorList>
    </citation>
    <scope>NUCLEOTIDE SEQUENCE [LARGE SCALE GENOMIC DNA]</scope>
    <source>
        <strain evidence="9 10">CBS 269.64</strain>
    </source>
</reference>
<evidence type="ECO:0000256" key="5">
    <source>
        <dbReference type="ARBA" id="ARBA00023136"/>
    </source>
</evidence>
<feature type="transmembrane region" description="Helical" evidence="7">
    <location>
        <begin position="314"/>
        <end position="336"/>
    </location>
</feature>
<evidence type="ECO:0000259" key="8">
    <source>
        <dbReference type="PROSITE" id="PS50850"/>
    </source>
</evidence>
<feature type="transmembrane region" description="Helical" evidence="7">
    <location>
        <begin position="564"/>
        <end position="584"/>
    </location>
</feature>
<protein>
    <recommendedName>
        <fullName evidence="8">Major facilitator superfamily (MFS) profile domain-containing protein</fullName>
    </recommendedName>
</protein>
<dbReference type="Gene3D" id="1.20.1720.10">
    <property type="entry name" value="Multidrug resistance protein D"/>
    <property type="match status" value="1"/>
</dbReference>
<dbReference type="CDD" id="cd17502">
    <property type="entry name" value="MFS_Azr1_MDR_like"/>
    <property type="match status" value="1"/>
</dbReference>
<sequence length="611" mass="65400">MSATRGTATLLYLDIWTSKPHFYFFSNGFSQDLFTTTTSYTGYDMLPPEKPEQATAVSIPVTENVDTITTPQNADLVAESEDAHHLTGSKLYLVLGGLGLAIYLFALDIAVISTAIPAITVQFNATTDIGWYAAAYPLCLCSLQPLSGKLYANFSLKWTFFTFVGIFLLGSLLCGAAVSSNMFILGRAVAGIGGAGIFSGGLSILAIVTPLSKRALYTAVLSSLFGVSTITGPIIGGALTTSVSWRWCFYINLPAGAVTLLALALFFEPPTRTSDAAPLRERLRQIDVVGCAIFVPTIVMALLALQWGGHQYSWKSATVIGLLCGSAGSATLFLVWEHRQGDKAMIPFSIVFRRSILLSCLFSVFMFGAYIINVYYLPEWFQVIKGASALHSGVMTLPLVCSQIVAATVAGLIINRTGFYNPWFFVGVGFMAIASGLYTTLTTSTPHAKWITYLVLQGVGGGGMQSPLLAVQAALASQPQQIPIGISTVAFFQYFGASVFQSIALAIFQNKLVTSLKSRAGLNGEQVQLLLDAGSGHARKATLDSFPEKLEPVLWAYNKAITNVFYASLASAIVAFILASGVEWKNIKARPATKRGNETGTDQASHDSGQP</sequence>
<gene>
    <name evidence="9" type="ORF">AYO20_06917</name>
</gene>
<evidence type="ECO:0000256" key="1">
    <source>
        <dbReference type="ARBA" id="ARBA00004141"/>
    </source>
</evidence>
<dbReference type="InterPro" id="IPR011701">
    <property type="entry name" value="MFS"/>
</dbReference>
<organism evidence="9 10">
    <name type="scientific">Fonsecaea nubica</name>
    <dbReference type="NCBI Taxonomy" id="856822"/>
    <lineage>
        <taxon>Eukaryota</taxon>
        <taxon>Fungi</taxon>
        <taxon>Dikarya</taxon>
        <taxon>Ascomycota</taxon>
        <taxon>Pezizomycotina</taxon>
        <taxon>Eurotiomycetes</taxon>
        <taxon>Chaetothyriomycetidae</taxon>
        <taxon>Chaetothyriales</taxon>
        <taxon>Herpotrichiellaceae</taxon>
        <taxon>Fonsecaea</taxon>
    </lineage>
</organism>
<evidence type="ECO:0000256" key="7">
    <source>
        <dbReference type="SAM" id="Phobius"/>
    </source>
</evidence>
<dbReference type="InterPro" id="IPR036259">
    <property type="entry name" value="MFS_trans_sf"/>
</dbReference>
<feature type="transmembrane region" description="Helical" evidence="7">
    <location>
        <begin position="420"/>
        <end position="438"/>
    </location>
</feature>
<dbReference type="PANTHER" id="PTHR23501">
    <property type="entry name" value="MAJOR FACILITATOR SUPERFAMILY"/>
    <property type="match status" value="1"/>
</dbReference>
<evidence type="ECO:0000256" key="4">
    <source>
        <dbReference type="ARBA" id="ARBA00022989"/>
    </source>
</evidence>
<comment type="similarity">
    <text evidence="2">Belongs to the major facilitator superfamily. TCR/Tet family.</text>
</comment>
<comment type="caution">
    <text evidence="9">The sequence shown here is derived from an EMBL/GenBank/DDBJ whole genome shotgun (WGS) entry which is preliminary data.</text>
</comment>
<evidence type="ECO:0000256" key="3">
    <source>
        <dbReference type="ARBA" id="ARBA00022692"/>
    </source>
</evidence>
<evidence type="ECO:0000313" key="9">
    <source>
        <dbReference type="EMBL" id="OAL33741.1"/>
    </source>
</evidence>
<dbReference type="Gene3D" id="1.20.1250.20">
    <property type="entry name" value="MFS general substrate transporter like domains"/>
    <property type="match status" value="1"/>
</dbReference>
<feature type="transmembrane region" description="Helical" evidence="7">
    <location>
        <begin position="247"/>
        <end position="267"/>
    </location>
</feature>
<feature type="region of interest" description="Disordered" evidence="6">
    <location>
        <begin position="592"/>
        <end position="611"/>
    </location>
</feature>
<keyword evidence="3 7" id="KW-0812">Transmembrane</keyword>
<feature type="transmembrane region" description="Helical" evidence="7">
    <location>
        <begin position="129"/>
        <end position="146"/>
    </location>
</feature>
<feature type="domain" description="Major facilitator superfamily (MFS) profile" evidence="8">
    <location>
        <begin position="94"/>
        <end position="587"/>
    </location>
</feature>
<feature type="transmembrane region" description="Helical" evidence="7">
    <location>
        <begin position="215"/>
        <end position="235"/>
    </location>
</feature>
<name>A0A178CXT2_9EURO</name>
<dbReference type="PROSITE" id="PS50850">
    <property type="entry name" value="MFS"/>
    <property type="match status" value="1"/>
</dbReference>
<comment type="subcellular location">
    <subcellularLocation>
        <location evidence="1">Membrane</location>
        <topology evidence="1">Multi-pass membrane protein</topology>
    </subcellularLocation>
</comment>
<feature type="transmembrane region" description="Helical" evidence="7">
    <location>
        <begin position="288"/>
        <end position="308"/>
    </location>
</feature>
<keyword evidence="10" id="KW-1185">Reference proteome</keyword>
<keyword evidence="5 7" id="KW-0472">Membrane</keyword>
<accession>A0A178CXT2</accession>
<dbReference type="GO" id="GO:0005886">
    <property type="term" value="C:plasma membrane"/>
    <property type="evidence" value="ECO:0007669"/>
    <property type="project" value="TreeGrafter"/>
</dbReference>
<feature type="transmembrane region" description="Helical" evidence="7">
    <location>
        <begin position="450"/>
        <end position="470"/>
    </location>
</feature>
<dbReference type="GeneID" id="34590330"/>
<dbReference type="AlphaFoldDB" id="A0A178CXT2"/>
<keyword evidence="4 7" id="KW-1133">Transmembrane helix</keyword>
<evidence type="ECO:0000256" key="6">
    <source>
        <dbReference type="SAM" id="MobiDB-lite"/>
    </source>
</evidence>
<dbReference type="RefSeq" id="XP_022498753.1">
    <property type="nucleotide sequence ID" value="XM_022645205.1"/>
</dbReference>
<feature type="transmembrane region" description="Helical" evidence="7">
    <location>
        <begin position="389"/>
        <end position="413"/>
    </location>
</feature>
<dbReference type="PANTHER" id="PTHR23501:SF193">
    <property type="entry name" value="MULTIDRUG TRANSPORTER, PUTATIVE (AFU_ORTHOLOGUE AFUA_8G00940)-RELATED"/>
    <property type="match status" value="1"/>
</dbReference>